<gene>
    <name evidence="2" type="ORF">E2562_021144</name>
</gene>
<evidence type="ECO:0000256" key="1">
    <source>
        <dbReference type="SAM" id="MobiDB-lite"/>
    </source>
</evidence>
<dbReference type="AlphaFoldDB" id="A0A6G1BML6"/>
<keyword evidence="3" id="KW-1185">Reference proteome</keyword>
<dbReference type="Proteomes" id="UP000479710">
    <property type="component" value="Unassembled WGS sequence"/>
</dbReference>
<accession>A0A6G1BML6</accession>
<feature type="compositionally biased region" description="Pro residues" evidence="1">
    <location>
        <begin position="40"/>
        <end position="49"/>
    </location>
</feature>
<feature type="compositionally biased region" description="Polar residues" evidence="1">
    <location>
        <begin position="298"/>
        <end position="307"/>
    </location>
</feature>
<protein>
    <submittedName>
        <fullName evidence="2">Uncharacterized protein</fullName>
    </submittedName>
</protein>
<evidence type="ECO:0000313" key="2">
    <source>
        <dbReference type="EMBL" id="KAF0889092.1"/>
    </source>
</evidence>
<sequence length="331" mass="34936">MKGRCRCSVTEGSDRERGGSGLKATAAVRTTNDPEKTGPPSSPSPPSPAFPAVLGLSSTIRFIALLRSGTDVLPCWFLAGKGGGRREERSGMGMDGVWLQASSCFVRSSRSVLCYGLSACRCPGTESSELDDIEDDGGISRSEEAERFYQGHPSLPSMSAWTSSSSRLWCYRWRGGQHPLFFQSINECGWINFLSIGSMIECTMRREELEVAATQGLLEAAAARERKGTTARERKGAGSARERKGAASPRERKAVAAASEENATAAPLQRKGVGSAAPVAERQGAAAPEGAARFPPASSFTGTSTSIGCFPPPVQPHGACWGQGGSLMSPP</sequence>
<name>A0A6G1BML6_9ORYZ</name>
<feature type="compositionally biased region" description="Low complexity" evidence="1">
    <location>
        <begin position="255"/>
        <end position="266"/>
    </location>
</feature>
<dbReference type="EMBL" id="SPHZ02000012">
    <property type="protein sequence ID" value="KAF0889092.1"/>
    <property type="molecule type" value="Genomic_DNA"/>
</dbReference>
<reference evidence="2 3" key="1">
    <citation type="submission" date="2019-11" db="EMBL/GenBank/DDBJ databases">
        <title>Whole genome sequence of Oryza granulata.</title>
        <authorList>
            <person name="Li W."/>
        </authorList>
    </citation>
    <scope>NUCLEOTIDE SEQUENCE [LARGE SCALE GENOMIC DNA]</scope>
    <source>
        <strain evidence="3">cv. Menghai</strain>
        <tissue evidence="2">Leaf</tissue>
    </source>
</reference>
<evidence type="ECO:0000313" key="3">
    <source>
        <dbReference type="Proteomes" id="UP000479710"/>
    </source>
</evidence>
<organism evidence="2 3">
    <name type="scientific">Oryza meyeriana var. granulata</name>
    <dbReference type="NCBI Taxonomy" id="110450"/>
    <lineage>
        <taxon>Eukaryota</taxon>
        <taxon>Viridiplantae</taxon>
        <taxon>Streptophyta</taxon>
        <taxon>Embryophyta</taxon>
        <taxon>Tracheophyta</taxon>
        <taxon>Spermatophyta</taxon>
        <taxon>Magnoliopsida</taxon>
        <taxon>Liliopsida</taxon>
        <taxon>Poales</taxon>
        <taxon>Poaceae</taxon>
        <taxon>BOP clade</taxon>
        <taxon>Oryzoideae</taxon>
        <taxon>Oryzeae</taxon>
        <taxon>Oryzinae</taxon>
        <taxon>Oryza</taxon>
        <taxon>Oryza meyeriana</taxon>
    </lineage>
</organism>
<proteinExistence type="predicted"/>
<feature type="compositionally biased region" description="Basic and acidic residues" evidence="1">
    <location>
        <begin position="222"/>
        <end position="254"/>
    </location>
</feature>
<feature type="region of interest" description="Disordered" evidence="1">
    <location>
        <begin position="1"/>
        <end position="50"/>
    </location>
</feature>
<comment type="caution">
    <text evidence="2">The sequence shown here is derived from an EMBL/GenBank/DDBJ whole genome shotgun (WGS) entry which is preliminary data.</text>
</comment>
<feature type="region of interest" description="Disordered" evidence="1">
    <location>
        <begin position="222"/>
        <end position="331"/>
    </location>
</feature>